<evidence type="ECO:0000313" key="1">
    <source>
        <dbReference type="EMBL" id="PGH05001.1"/>
    </source>
</evidence>
<proteinExistence type="predicted"/>
<protein>
    <submittedName>
        <fullName evidence="1">Uncharacterized protein</fullName>
    </submittedName>
</protein>
<sequence>MPHLTGAAFGSGDALDSLICSTFVDPSIPCNLVGAASFGIREALLPANSDGSSRLLQAITDKRLCMSLLWNAVVCSHQATEFLTLALQVPPICLPAAFWTNTTQSFLQVTYDPDNLREETIRRADEFINSYYCRPETLDPRTPAPPFGSTCTENLSLDVRLHYQYRHTPLTWKSYWVQLSGGKVPASLRHRIKPAPPVQRRYFGTKNEKVLEEEGIRKQSNTSDTAEELSWGATSRLFNWHRHNDGGLWLDDRTRDIEGIRQLQRHAWIIDPFDDGGRYDSVKKDEDKPDIDLESISQWIAEFEASRPSIEE</sequence>
<evidence type="ECO:0000313" key="2">
    <source>
        <dbReference type="Proteomes" id="UP000224634"/>
    </source>
</evidence>
<accession>A0A2B7X899</accession>
<reference evidence="1 2" key="1">
    <citation type="submission" date="2017-10" db="EMBL/GenBank/DDBJ databases">
        <title>Comparative genomics in systemic dimorphic fungi from Ajellomycetaceae.</title>
        <authorList>
            <person name="Munoz J.F."/>
            <person name="Mcewen J.G."/>
            <person name="Clay O.K."/>
            <person name="Cuomo C.A."/>
        </authorList>
    </citation>
    <scope>NUCLEOTIDE SEQUENCE [LARGE SCALE GENOMIC DNA]</scope>
    <source>
        <strain evidence="1 2">UAMH7299</strain>
    </source>
</reference>
<keyword evidence="2" id="KW-1185">Reference proteome</keyword>
<gene>
    <name evidence="1" type="ORF">AJ80_08428</name>
</gene>
<dbReference type="AlphaFoldDB" id="A0A2B7X899"/>
<dbReference type="Proteomes" id="UP000224634">
    <property type="component" value="Unassembled WGS sequence"/>
</dbReference>
<dbReference type="OrthoDB" id="4170482at2759"/>
<comment type="caution">
    <text evidence="1">The sequence shown here is derived from an EMBL/GenBank/DDBJ whole genome shotgun (WGS) entry which is preliminary data.</text>
</comment>
<name>A0A2B7X899_POLH7</name>
<dbReference type="EMBL" id="PDNA01000193">
    <property type="protein sequence ID" value="PGH05001.1"/>
    <property type="molecule type" value="Genomic_DNA"/>
</dbReference>
<organism evidence="1 2">
    <name type="scientific">Polytolypa hystricis (strain UAMH7299)</name>
    <dbReference type="NCBI Taxonomy" id="1447883"/>
    <lineage>
        <taxon>Eukaryota</taxon>
        <taxon>Fungi</taxon>
        <taxon>Dikarya</taxon>
        <taxon>Ascomycota</taxon>
        <taxon>Pezizomycotina</taxon>
        <taxon>Eurotiomycetes</taxon>
        <taxon>Eurotiomycetidae</taxon>
        <taxon>Onygenales</taxon>
        <taxon>Onygenales incertae sedis</taxon>
        <taxon>Polytolypa</taxon>
    </lineage>
</organism>